<evidence type="ECO:0000256" key="8">
    <source>
        <dbReference type="SAM" id="SignalP"/>
    </source>
</evidence>
<gene>
    <name evidence="9" type="ORF">PX52LOC_05424</name>
</gene>
<dbReference type="GO" id="GO:0005576">
    <property type="term" value="C:extracellular region"/>
    <property type="evidence" value="ECO:0007669"/>
    <property type="project" value="UniProtKB-SubCell"/>
</dbReference>
<keyword evidence="2" id="KW-0964">Secreted</keyword>
<proteinExistence type="predicted"/>
<protein>
    <submittedName>
        <fullName evidence="9">Putative PHB depolymerase</fullName>
    </submittedName>
</protein>
<dbReference type="EMBL" id="CP042425">
    <property type="protein sequence ID" value="QEL18400.1"/>
    <property type="molecule type" value="Genomic_DNA"/>
</dbReference>
<evidence type="ECO:0000256" key="7">
    <source>
        <dbReference type="ARBA" id="ARBA00023326"/>
    </source>
</evidence>
<keyword evidence="5" id="KW-0378">Hydrolase</keyword>
<reference evidence="10" key="1">
    <citation type="submission" date="2019-08" db="EMBL/GenBank/DDBJ databases">
        <title>Limnoglobus roseus gen. nov., sp. nov., a novel freshwater planctomycete with a giant genome from the family Gemmataceae.</title>
        <authorList>
            <person name="Kulichevskaya I.S."/>
            <person name="Naumoff D.G."/>
            <person name="Miroshnikov K."/>
            <person name="Ivanova A."/>
            <person name="Philippov D.A."/>
            <person name="Hakobyan A."/>
            <person name="Rijpstra I.C."/>
            <person name="Sinninghe Damste J.S."/>
            <person name="Liesack W."/>
            <person name="Dedysh S.N."/>
        </authorList>
    </citation>
    <scope>NUCLEOTIDE SEQUENCE [LARGE SCALE GENOMIC DNA]</scope>
    <source>
        <strain evidence="10">PX52</strain>
    </source>
</reference>
<evidence type="ECO:0000256" key="2">
    <source>
        <dbReference type="ARBA" id="ARBA00022525"/>
    </source>
</evidence>
<evidence type="ECO:0000256" key="3">
    <source>
        <dbReference type="ARBA" id="ARBA00022651"/>
    </source>
</evidence>
<evidence type="ECO:0000256" key="1">
    <source>
        <dbReference type="ARBA" id="ARBA00004613"/>
    </source>
</evidence>
<dbReference type="AlphaFoldDB" id="A0A5C1AHT9"/>
<dbReference type="GO" id="GO:0030600">
    <property type="term" value="F:feruloyl esterase activity"/>
    <property type="evidence" value="ECO:0007669"/>
    <property type="project" value="InterPro"/>
</dbReference>
<dbReference type="Gene3D" id="3.80.10.10">
    <property type="entry name" value="Ribonuclease Inhibitor"/>
    <property type="match status" value="1"/>
</dbReference>
<evidence type="ECO:0000256" key="5">
    <source>
        <dbReference type="ARBA" id="ARBA00022801"/>
    </source>
</evidence>
<dbReference type="KEGG" id="lrs:PX52LOC_05424"/>
<keyword evidence="7" id="KW-0624">Polysaccharide degradation</keyword>
<sequence>MFSSRAALIVIALSFPAAADGSDKVELKKVTWKVGNDTREALVYNPSGTKKPVIFAWHGHGGTATFAAKKFDFHTRWPEAVVVYPQGLPTPAPLVDPDGKRAGWQKFVGDQDDRDLKLFDAMLKACVDEYGADEKRVYSAGHSNGGFFTYLLLAARPGTLAAVAPVAATITPRFQKDLKPVPVLHVAGEKDPLVKFDGQQKTIEFMRKLNGCDADGKAAGKNCTEYRAKGGPPVVAFIHPGGHEVPDGAAERIAMFFKDIDKEDQPKPLPENVVKAWKEAGATVGWMKTEMTGALTFVEKPEAGVIPAFRFEKWKDGVVPELPMPESSFGLDLAKTEVADSGLKELAKLKHMTALALCETKVTDAAVEVLRKALPKCFIFHC</sequence>
<dbReference type="Gene3D" id="3.40.50.1820">
    <property type="entry name" value="alpha/beta hydrolase"/>
    <property type="match status" value="1"/>
</dbReference>
<dbReference type="PANTHER" id="PTHR38050:SF2">
    <property type="entry name" value="FERULOYL ESTERASE C-RELATED"/>
    <property type="match status" value="1"/>
</dbReference>
<keyword evidence="3" id="KW-0858">Xylan degradation</keyword>
<dbReference type="Proteomes" id="UP000324974">
    <property type="component" value="Chromosome"/>
</dbReference>
<comment type="subcellular location">
    <subcellularLocation>
        <location evidence="1">Secreted</location>
    </subcellularLocation>
</comment>
<evidence type="ECO:0000256" key="6">
    <source>
        <dbReference type="ARBA" id="ARBA00023277"/>
    </source>
</evidence>
<dbReference type="SUPFAM" id="SSF53474">
    <property type="entry name" value="alpha/beta-Hydrolases"/>
    <property type="match status" value="1"/>
</dbReference>
<organism evidence="9 10">
    <name type="scientific">Limnoglobus roseus</name>
    <dbReference type="NCBI Taxonomy" id="2598579"/>
    <lineage>
        <taxon>Bacteria</taxon>
        <taxon>Pseudomonadati</taxon>
        <taxon>Planctomycetota</taxon>
        <taxon>Planctomycetia</taxon>
        <taxon>Gemmatales</taxon>
        <taxon>Gemmataceae</taxon>
        <taxon>Limnoglobus</taxon>
    </lineage>
</organism>
<keyword evidence="4 8" id="KW-0732">Signal</keyword>
<evidence type="ECO:0000256" key="4">
    <source>
        <dbReference type="ARBA" id="ARBA00022729"/>
    </source>
</evidence>
<dbReference type="GO" id="GO:0045493">
    <property type="term" value="P:xylan catabolic process"/>
    <property type="evidence" value="ECO:0007669"/>
    <property type="project" value="UniProtKB-KW"/>
</dbReference>
<name>A0A5C1AHT9_9BACT</name>
<dbReference type="InterPro" id="IPR032675">
    <property type="entry name" value="LRR_dom_sf"/>
</dbReference>
<evidence type="ECO:0000313" key="10">
    <source>
        <dbReference type="Proteomes" id="UP000324974"/>
    </source>
</evidence>
<dbReference type="InterPro" id="IPR043595">
    <property type="entry name" value="FaeB/C/D"/>
</dbReference>
<evidence type="ECO:0000313" key="9">
    <source>
        <dbReference type="EMBL" id="QEL18400.1"/>
    </source>
</evidence>
<dbReference type="RefSeq" id="WP_178132573.1">
    <property type="nucleotide sequence ID" value="NZ_CP042425.1"/>
</dbReference>
<dbReference type="InterPro" id="IPR029058">
    <property type="entry name" value="AB_hydrolase_fold"/>
</dbReference>
<keyword evidence="6" id="KW-0119">Carbohydrate metabolism</keyword>
<feature type="signal peptide" evidence="8">
    <location>
        <begin position="1"/>
        <end position="19"/>
    </location>
</feature>
<accession>A0A5C1AHT9</accession>
<feature type="chain" id="PRO_5023146259" evidence="8">
    <location>
        <begin position="20"/>
        <end position="382"/>
    </location>
</feature>
<keyword evidence="10" id="KW-1185">Reference proteome</keyword>
<dbReference type="PANTHER" id="PTHR38050">
    <property type="match status" value="1"/>
</dbReference>